<dbReference type="EMBL" id="LXQA011036915">
    <property type="protein sequence ID" value="MCI82170.1"/>
    <property type="molecule type" value="Genomic_DNA"/>
</dbReference>
<comment type="caution">
    <text evidence="1">The sequence shown here is derived from an EMBL/GenBank/DDBJ whole genome shotgun (WGS) entry which is preliminary data.</text>
</comment>
<evidence type="ECO:0000313" key="2">
    <source>
        <dbReference type="Proteomes" id="UP000265520"/>
    </source>
</evidence>
<keyword evidence="2" id="KW-1185">Reference proteome</keyword>
<dbReference type="Proteomes" id="UP000265520">
    <property type="component" value="Unassembled WGS sequence"/>
</dbReference>
<accession>A0A392V6T4</accession>
<protein>
    <submittedName>
        <fullName evidence="1">Uncharacterized protein</fullName>
    </submittedName>
</protein>
<feature type="non-terminal residue" evidence="1">
    <location>
        <position position="1"/>
    </location>
</feature>
<name>A0A392V6T4_9FABA</name>
<sequence length="48" mass="5643">PDPDMWYLVRGAYHLLTHLVQVVMAAHKDVIWNKIVALKVFLFARRPL</sequence>
<reference evidence="1 2" key="1">
    <citation type="journal article" date="2018" name="Front. Plant Sci.">
        <title>Red Clover (Trifolium pratense) and Zigzag Clover (T. medium) - A Picture of Genomic Similarities and Differences.</title>
        <authorList>
            <person name="Dluhosova J."/>
            <person name="Istvanek J."/>
            <person name="Nedelnik J."/>
            <person name="Repkova J."/>
        </authorList>
    </citation>
    <scope>NUCLEOTIDE SEQUENCE [LARGE SCALE GENOMIC DNA]</scope>
    <source>
        <strain evidence="2">cv. 10/8</strain>
        <tissue evidence="1">Leaf</tissue>
    </source>
</reference>
<proteinExistence type="predicted"/>
<evidence type="ECO:0000313" key="1">
    <source>
        <dbReference type="EMBL" id="MCI82170.1"/>
    </source>
</evidence>
<organism evidence="1 2">
    <name type="scientific">Trifolium medium</name>
    <dbReference type="NCBI Taxonomy" id="97028"/>
    <lineage>
        <taxon>Eukaryota</taxon>
        <taxon>Viridiplantae</taxon>
        <taxon>Streptophyta</taxon>
        <taxon>Embryophyta</taxon>
        <taxon>Tracheophyta</taxon>
        <taxon>Spermatophyta</taxon>
        <taxon>Magnoliopsida</taxon>
        <taxon>eudicotyledons</taxon>
        <taxon>Gunneridae</taxon>
        <taxon>Pentapetalae</taxon>
        <taxon>rosids</taxon>
        <taxon>fabids</taxon>
        <taxon>Fabales</taxon>
        <taxon>Fabaceae</taxon>
        <taxon>Papilionoideae</taxon>
        <taxon>50 kb inversion clade</taxon>
        <taxon>NPAAA clade</taxon>
        <taxon>Hologalegina</taxon>
        <taxon>IRL clade</taxon>
        <taxon>Trifolieae</taxon>
        <taxon>Trifolium</taxon>
    </lineage>
</organism>
<dbReference type="AlphaFoldDB" id="A0A392V6T4"/>